<dbReference type="EMBL" id="CAJFCJ010000005">
    <property type="protein sequence ID" value="CAD5114096.1"/>
    <property type="molecule type" value="Genomic_DNA"/>
</dbReference>
<evidence type="ECO:0000256" key="1">
    <source>
        <dbReference type="ARBA" id="ARBA00004167"/>
    </source>
</evidence>
<dbReference type="PANTHER" id="PTHR24270:SF62">
    <property type="entry name" value="LOW-DENSITY LIPOPROTEIN RECEPTOR-RELATED PROTEIN 2"/>
    <property type="match status" value="1"/>
</dbReference>
<dbReference type="Pfam" id="PF00057">
    <property type="entry name" value="Ldl_recept_a"/>
    <property type="match status" value="3"/>
</dbReference>
<evidence type="ECO:0000256" key="8">
    <source>
        <dbReference type="PROSITE-ProRule" id="PRU00124"/>
    </source>
</evidence>
<dbReference type="SUPFAM" id="SSF57424">
    <property type="entry name" value="LDL receptor-like module"/>
    <property type="match status" value="3"/>
</dbReference>
<feature type="disulfide bond" evidence="8">
    <location>
        <begin position="253"/>
        <end position="268"/>
    </location>
</feature>
<dbReference type="InterPro" id="IPR050685">
    <property type="entry name" value="LDLR"/>
</dbReference>
<dbReference type="GO" id="GO:0016192">
    <property type="term" value="P:vesicle-mediated transport"/>
    <property type="evidence" value="ECO:0007669"/>
    <property type="project" value="UniProtKB-ARBA"/>
</dbReference>
<name>A0A7I8VHQ1_9ANNE</name>
<keyword evidence="7 8" id="KW-1015">Disulfide bond</keyword>
<evidence type="ECO:0000256" key="6">
    <source>
        <dbReference type="ARBA" id="ARBA00023136"/>
    </source>
</evidence>
<accession>A0A7I8VHQ1</accession>
<keyword evidence="4" id="KW-0677">Repeat</keyword>
<keyword evidence="6" id="KW-0472">Membrane</keyword>
<evidence type="ECO:0000256" key="2">
    <source>
        <dbReference type="ARBA" id="ARBA00004308"/>
    </source>
</evidence>
<keyword evidence="5" id="KW-1133">Transmembrane helix</keyword>
<evidence type="ECO:0000313" key="10">
    <source>
        <dbReference type="Proteomes" id="UP000549394"/>
    </source>
</evidence>
<feature type="disulfide bond" evidence="8">
    <location>
        <begin position="288"/>
        <end position="303"/>
    </location>
</feature>
<keyword evidence="3" id="KW-0812">Transmembrane</keyword>
<evidence type="ECO:0000256" key="5">
    <source>
        <dbReference type="ARBA" id="ARBA00022989"/>
    </source>
</evidence>
<reference evidence="9 10" key="1">
    <citation type="submission" date="2020-08" db="EMBL/GenBank/DDBJ databases">
        <authorList>
            <person name="Hejnol A."/>
        </authorList>
    </citation>
    <scope>NUCLEOTIDE SEQUENCE [LARGE SCALE GENOMIC DNA]</scope>
</reference>
<evidence type="ECO:0000256" key="7">
    <source>
        <dbReference type="ARBA" id="ARBA00023157"/>
    </source>
</evidence>
<dbReference type="GO" id="GO:0012505">
    <property type="term" value="C:endomembrane system"/>
    <property type="evidence" value="ECO:0007669"/>
    <property type="project" value="UniProtKB-SubCell"/>
</dbReference>
<dbReference type="InterPro" id="IPR002172">
    <property type="entry name" value="LDrepeatLR_classA_rpt"/>
</dbReference>
<dbReference type="GO" id="GO:0005886">
    <property type="term" value="C:plasma membrane"/>
    <property type="evidence" value="ECO:0007669"/>
    <property type="project" value="TreeGrafter"/>
</dbReference>
<dbReference type="Gene3D" id="4.10.400.10">
    <property type="entry name" value="Low-density Lipoprotein Receptor"/>
    <property type="match status" value="3"/>
</dbReference>
<evidence type="ECO:0000313" key="9">
    <source>
        <dbReference type="EMBL" id="CAD5114096.1"/>
    </source>
</evidence>
<evidence type="ECO:0000256" key="3">
    <source>
        <dbReference type="ARBA" id="ARBA00022692"/>
    </source>
</evidence>
<comment type="subcellular location">
    <subcellularLocation>
        <location evidence="2">Endomembrane system</location>
    </subcellularLocation>
    <subcellularLocation>
        <location evidence="1">Membrane</location>
        <topology evidence="1">Single-pass membrane protein</topology>
    </subcellularLocation>
</comment>
<dbReference type="InterPro" id="IPR023415">
    <property type="entry name" value="LDLR_class-A_CS"/>
</dbReference>
<feature type="disulfide bond" evidence="8">
    <location>
        <begin position="424"/>
        <end position="439"/>
    </location>
</feature>
<evidence type="ECO:0000256" key="4">
    <source>
        <dbReference type="ARBA" id="ARBA00022737"/>
    </source>
</evidence>
<dbReference type="SMART" id="SM00192">
    <property type="entry name" value="LDLa"/>
    <property type="match status" value="3"/>
</dbReference>
<dbReference type="InterPro" id="IPR036055">
    <property type="entry name" value="LDL_receptor-like_sf"/>
</dbReference>
<dbReference type="PROSITE" id="PS50068">
    <property type="entry name" value="LDLRA_2"/>
    <property type="match status" value="3"/>
</dbReference>
<dbReference type="OrthoDB" id="9990982at2759"/>
<feature type="disulfide bond" evidence="8">
    <location>
        <begin position="276"/>
        <end position="294"/>
    </location>
</feature>
<dbReference type="PANTHER" id="PTHR24270">
    <property type="entry name" value="LOW-DENSITY LIPOPROTEIN RECEPTOR-RELATED"/>
    <property type="match status" value="1"/>
</dbReference>
<dbReference type="PROSITE" id="PS01209">
    <property type="entry name" value="LDLRA_1"/>
    <property type="match status" value="2"/>
</dbReference>
<gene>
    <name evidence="9" type="ORF">DGYR_LOCUS2985</name>
</gene>
<protein>
    <submittedName>
        <fullName evidence="9">DgyrCDS3244</fullName>
    </submittedName>
</protein>
<comment type="caution">
    <text evidence="8">Lacks conserved residue(s) required for the propagation of feature annotation.</text>
</comment>
<organism evidence="9 10">
    <name type="scientific">Dimorphilus gyrociliatus</name>
    <dbReference type="NCBI Taxonomy" id="2664684"/>
    <lineage>
        <taxon>Eukaryota</taxon>
        <taxon>Metazoa</taxon>
        <taxon>Spiralia</taxon>
        <taxon>Lophotrochozoa</taxon>
        <taxon>Annelida</taxon>
        <taxon>Polychaeta</taxon>
        <taxon>Polychaeta incertae sedis</taxon>
        <taxon>Dinophilidae</taxon>
        <taxon>Dimorphilus</taxon>
    </lineage>
</organism>
<sequence>MHCKKNETDLLRCDKLFVSGRRNKRPPVYLSCTKREIERDFDCTGFERIEAEWKCYHFDPTVHLALFQDTVNSCKKKNMSLLSLSSKKDFLVNQYIYFFATHVFEYLYTLPKYAEYRLLDTLPLSTKVLTNRQNKVVVTTGANVPLDLTGLSNIVDSPSKIFDKKTCEESSHLLYNHVSKWFITDRCLSVISEGYKSIPCEMYTFERHFCQREYDISLKHKPAWFEFNEYLKCPQELFTCQPENVCINMKDVCDGIIDCHFGSDEKDCDYLIMFTCYNGQRISLMNVCNNIPDCLDKSDEVDCDFNAKMDNVFLTMDVVTMNEIVSILQTNYVKLINLICFGPCRSDNSFCKKAKFKQIFSKAFFNISRENDSKCRIRYDTLGNLKTKSHYPFNDIENCQVDRCSYGEFKCQEHKICIPIQNVCDGINHCLNNEDEVMCG</sequence>
<dbReference type="AlphaFoldDB" id="A0A7I8VHQ1"/>
<dbReference type="PRINTS" id="PR00261">
    <property type="entry name" value="LDLRECEPTOR"/>
</dbReference>
<dbReference type="Proteomes" id="UP000549394">
    <property type="component" value="Unassembled WGS sequence"/>
</dbReference>
<proteinExistence type="predicted"/>
<comment type="caution">
    <text evidence="9">The sequence shown here is derived from an EMBL/GenBank/DDBJ whole genome shotgun (WGS) entry which is preliminary data.</text>
</comment>
<dbReference type="CDD" id="cd00112">
    <property type="entry name" value="LDLa"/>
    <property type="match status" value="3"/>
</dbReference>
<keyword evidence="10" id="KW-1185">Reference proteome</keyword>